<evidence type="ECO:0008006" key="2">
    <source>
        <dbReference type="Google" id="ProtNLM"/>
    </source>
</evidence>
<organism evidence="1">
    <name type="scientific">Nicotiana tabacum</name>
    <name type="common">Common tobacco</name>
    <dbReference type="NCBI Taxonomy" id="4097"/>
    <lineage>
        <taxon>Eukaryota</taxon>
        <taxon>Viridiplantae</taxon>
        <taxon>Streptophyta</taxon>
        <taxon>Embryophyta</taxon>
        <taxon>Tracheophyta</taxon>
        <taxon>Spermatophyta</taxon>
        <taxon>Magnoliopsida</taxon>
        <taxon>eudicotyledons</taxon>
        <taxon>Gunneridae</taxon>
        <taxon>Pentapetalae</taxon>
        <taxon>asterids</taxon>
        <taxon>lamiids</taxon>
        <taxon>Solanales</taxon>
        <taxon>Solanaceae</taxon>
        <taxon>Nicotianoideae</taxon>
        <taxon>Nicotianeae</taxon>
        <taxon>Nicotiana</taxon>
    </lineage>
</organism>
<dbReference type="KEGG" id="nta:107781804"/>
<protein>
    <recommendedName>
        <fullName evidence="2">Reverse transcriptase domain-containing protein</fullName>
    </recommendedName>
</protein>
<dbReference type="PaxDb" id="4097-A0A1S3Z1M9"/>
<gene>
    <name evidence="1" type="primary">LOC107781804</name>
</gene>
<name>A0A1S3Z1M9_TOBAC</name>
<reference evidence="1" key="1">
    <citation type="submission" date="2025-08" db="UniProtKB">
        <authorList>
            <consortium name="RefSeq"/>
        </authorList>
    </citation>
    <scope>IDENTIFICATION</scope>
</reference>
<dbReference type="RefSeq" id="XP_016458067.1">
    <property type="nucleotide sequence ID" value="XM_016602581.1"/>
</dbReference>
<accession>A0A1S3Z1M9</accession>
<proteinExistence type="predicted"/>
<sequence length="128" mass="14526">MQTYFHKLLNEEGDGNIVLGELEHSESQRNFVFYRRIKVDEVEGEMRLGEGGGGQHEEVRIYFREPIRIHAGAFDHGSDSSGEEISGEGSALSPFVFALAMNVLSRYIQVEVPWCMLFTDDIVLKEET</sequence>
<dbReference type="AlphaFoldDB" id="A0A1S3Z1M9"/>
<evidence type="ECO:0000313" key="1">
    <source>
        <dbReference type="RefSeq" id="XP_016458067.1"/>
    </source>
</evidence>